<dbReference type="GO" id="GO:0005615">
    <property type="term" value="C:extracellular space"/>
    <property type="evidence" value="ECO:0007669"/>
    <property type="project" value="TreeGrafter"/>
</dbReference>
<dbReference type="GO" id="GO:0008083">
    <property type="term" value="F:growth factor activity"/>
    <property type="evidence" value="ECO:0007669"/>
    <property type="project" value="UniProtKB-KW"/>
</dbReference>
<dbReference type="CDD" id="cd13756">
    <property type="entry name" value="TGF_beta_BMPs_GDFs"/>
    <property type="match status" value="1"/>
</dbReference>
<evidence type="ECO:0000313" key="6">
    <source>
        <dbReference type="Proteomes" id="UP000036681"/>
    </source>
</evidence>
<dbReference type="InterPro" id="IPR015615">
    <property type="entry name" value="TGF-beta-rel"/>
</dbReference>
<evidence type="ECO:0000256" key="3">
    <source>
        <dbReference type="ARBA" id="ARBA00022525"/>
    </source>
</evidence>
<dbReference type="Gene3D" id="2.10.90.10">
    <property type="entry name" value="Cystine-knot cytokines"/>
    <property type="match status" value="2"/>
</dbReference>
<dbReference type="PROSITE" id="PS51362">
    <property type="entry name" value="TGF_BETA_2"/>
    <property type="match status" value="1"/>
</dbReference>
<evidence type="ECO:0000256" key="4">
    <source>
        <dbReference type="RuleBase" id="RU000354"/>
    </source>
</evidence>
<dbReference type="Pfam" id="PF00019">
    <property type="entry name" value="TGF_beta"/>
    <property type="match status" value="1"/>
</dbReference>
<organism evidence="6 7">
    <name type="scientific">Ascaris lumbricoides</name>
    <name type="common">Giant roundworm</name>
    <dbReference type="NCBI Taxonomy" id="6252"/>
    <lineage>
        <taxon>Eukaryota</taxon>
        <taxon>Metazoa</taxon>
        <taxon>Ecdysozoa</taxon>
        <taxon>Nematoda</taxon>
        <taxon>Chromadorea</taxon>
        <taxon>Rhabditida</taxon>
        <taxon>Spirurina</taxon>
        <taxon>Ascaridomorpha</taxon>
        <taxon>Ascaridoidea</taxon>
        <taxon>Ascarididae</taxon>
        <taxon>Ascaris</taxon>
    </lineage>
</organism>
<dbReference type="InterPro" id="IPR029034">
    <property type="entry name" value="Cystine-knot_cytokine"/>
</dbReference>
<protein>
    <submittedName>
        <fullName evidence="7">TGF_BETA_2 domain-containing protein</fullName>
    </submittedName>
</protein>
<dbReference type="SUPFAM" id="SSF57501">
    <property type="entry name" value="Cystine-knot cytokines"/>
    <property type="match status" value="2"/>
</dbReference>
<dbReference type="InterPro" id="IPR001839">
    <property type="entry name" value="TGF-b_C"/>
</dbReference>
<proteinExistence type="inferred from homology"/>
<reference evidence="7" key="1">
    <citation type="submission" date="2017-02" db="UniProtKB">
        <authorList>
            <consortium name="WormBaseParasite"/>
        </authorList>
    </citation>
    <scope>IDENTIFICATION</scope>
</reference>
<evidence type="ECO:0000259" key="5">
    <source>
        <dbReference type="PROSITE" id="PS51362"/>
    </source>
</evidence>
<evidence type="ECO:0000256" key="1">
    <source>
        <dbReference type="ARBA" id="ARBA00004613"/>
    </source>
</evidence>
<keyword evidence="4" id="KW-0339">Growth factor</keyword>
<dbReference type="Proteomes" id="UP000036681">
    <property type="component" value="Unplaced"/>
</dbReference>
<name>A0A0M3IT18_ASCLU</name>
<dbReference type="PANTHER" id="PTHR11848">
    <property type="entry name" value="TGF-BETA FAMILY"/>
    <property type="match status" value="1"/>
</dbReference>
<evidence type="ECO:0000256" key="2">
    <source>
        <dbReference type="ARBA" id="ARBA00006656"/>
    </source>
</evidence>
<evidence type="ECO:0000313" key="7">
    <source>
        <dbReference type="WBParaSite" id="ALUE_0002189601-mRNA-1"/>
    </source>
</evidence>
<feature type="domain" description="TGF-beta family profile" evidence="5">
    <location>
        <begin position="18"/>
        <end position="138"/>
    </location>
</feature>
<accession>A0A0M3IT18</accession>
<dbReference type="WBParaSite" id="ALUE_0002189601-mRNA-1">
    <property type="protein sequence ID" value="ALUE_0002189601-mRNA-1"/>
    <property type="gene ID" value="ALUE_0002189601"/>
</dbReference>
<dbReference type="AlphaFoldDB" id="A0A0M3IT18"/>
<sequence>MNYCSGHCQIGHQFDSARDVMATLARLGNDDGLSENPPCCTPTAYRSLKVHFRTPNAPVSRYNMNYCSGHCQIGHQFDSARDVMATLARLGNDDGLSENPPCCTPTAYRSLKITYTTGFGIYRERVLRDIIVKECGCRQ</sequence>
<dbReference type="SMART" id="SM00204">
    <property type="entry name" value="TGFB"/>
    <property type="match status" value="1"/>
</dbReference>
<comment type="subcellular location">
    <subcellularLocation>
        <location evidence="1">Secreted</location>
    </subcellularLocation>
</comment>
<keyword evidence="6" id="KW-1185">Reference proteome</keyword>
<comment type="similarity">
    <text evidence="2 4">Belongs to the TGF-beta family.</text>
</comment>
<keyword evidence="3" id="KW-0964">Secreted</keyword>
<dbReference type="GO" id="GO:0005125">
    <property type="term" value="F:cytokine activity"/>
    <property type="evidence" value="ECO:0007669"/>
    <property type="project" value="TreeGrafter"/>
</dbReference>